<keyword evidence="2" id="KW-1185">Reference proteome</keyword>
<accession>A0ABT0WLY4</accession>
<sequence>MKIDCDHARKVEIAVEFPISILCKYNGPDNLDVTLDDNITYLINEALRKAGAYVKNKAMKTYYSAENEEILSYQLTLIVQPPGVNLHCIVDDLTQENFHQGLCIKMQSQHHGFRMVYPQSAIRSRVKLS</sequence>
<protein>
    <submittedName>
        <fullName evidence="1">Uncharacterized protein</fullName>
    </submittedName>
</protein>
<organism evidence="1 2">
    <name type="scientific">Janthinobacterium kumbetense</name>
    <dbReference type="NCBI Taxonomy" id="2950280"/>
    <lineage>
        <taxon>Bacteria</taxon>
        <taxon>Pseudomonadati</taxon>
        <taxon>Pseudomonadota</taxon>
        <taxon>Betaproteobacteria</taxon>
        <taxon>Burkholderiales</taxon>
        <taxon>Oxalobacteraceae</taxon>
        <taxon>Janthinobacterium</taxon>
    </lineage>
</organism>
<evidence type="ECO:0000313" key="2">
    <source>
        <dbReference type="Proteomes" id="UP001202243"/>
    </source>
</evidence>
<evidence type="ECO:0000313" key="1">
    <source>
        <dbReference type="EMBL" id="MCM2564868.1"/>
    </source>
</evidence>
<reference evidence="1 2" key="1">
    <citation type="submission" date="2022-06" db="EMBL/GenBank/DDBJ databases">
        <title>Janthinobacterium kumbetensis sp. nov., isolated from spring water in Turkey.</title>
        <authorList>
            <person name="Inan Bektas K."/>
            <person name="Belduz A.A."/>
            <person name="Canakci S."/>
            <person name="Nalcaoglu A."/>
            <person name="Ceylan E."/>
            <person name="Kati H."/>
        </authorList>
    </citation>
    <scope>NUCLEOTIDE SEQUENCE [LARGE SCALE GENOMIC DNA]</scope>
    <source>
        <strain evidence="1 2">GK</strain>
    </source>
</reference>
<comment type="caution">
    <text evidence="1">The sequence shown here is derived from an EMBL/GenBank/DDBJ whole genome shotgun (WGS) entry which is preliminary data.</text>
</comment>
<name>A0ABT0WLY4_9BURK</name>
<proteinExistence type="predicted"/>
<dbReference type="RefSeq" id="WP_251348764.1">
    <property type="nucleotide sequence ID" value="NZ_JAMQGR010000001.1"/>
</dbReference>
<dbReference type="Proteomes" id="UP001202243">
    <property type="component" value="Unassembled WGS sequence"/>
</dbReference>
<gene>
    <name evidence="1" type="ORF">NCG91_04595</name>
</gene>
<dbReference type="EMBL" id="JAMQGR010000001">
    <property type="protein sequence ID" value="MCM2564868.1"/>
    <property type="molecule type" value="Genomic_DNA"/>
</dbReference>